<dbReference type="AlphaFoldDB" id="A0A6N3H6P6"/>
<dbReference type="Pfam" id="PF01168">
    <property type="entry name" value="Ala_racemase_N"/>
    <property type="match status" value="1"/>
</dbReference>
<dbReference type="Gene3D" id="3.20.20.10">
    <property type="entry name" value="Alanine racemase"/>
    <property type="match status" value="1"/>
</dbReference>
<dbReference type="InterPro" id="IPR051466">
    <property type="entry name" value="D-amino_acid_metab_enzyme"/>
</dbReference>
<dbReference type="PANTHER" id="PTHR28004">
    <property type="entry name" value="ZGC:162816-RELATED"/>
    <property type="match status" value="1"/>
</dbReference>
<gene>
    <name evidence="4" type="ORF">RGLFYP36_02823</name>
</gene>
<sequence>MFNFYNFEEIKNTPSPSLLYYRNIIQQNIDTAISITKSKNSLWPHIKSHKMPNVIRLSISNGITRFKCATISEAEIAATCGATDVLLAYPIIGPNIKRFLNLRIAFPQTHFYAIGDNIESIYLLSNLQKDCPVHTDLFIDVNLGMNRTGVPLENLEKFIEKCKEIPGISIVGFHCYDGHQTDSDPIIRKKKIHEMSKKLKKILDCIIIKNPNYANIIIGGSPSFPYLVDEWKNDVHYTTYFSPGTVFIYDYGYQKKYPDLPFFPGAAILTRVVSHPNDALFTIDCGYKSIASDPPGPKAFLLGVDNYEECFQSEEHWTFRMKKGYEKERPPIGKELFLLPTHICPTSALYNHAIVIDNKHIVAQWPVTARNRFLLY</sequence>
<dbReference type="EMBL" id="CACRUU010000116">
    <property type="protein sequence ID" value="VYU71549.1"/>
    <property type="molecule type" value="Genomic_DNA"/>
</dbReference>
<comment type="similarity">
    <text evidence="1">Belongs to the DSD1 family.</text>
</comment>
<accession>A0A6N3H6P6</accession>
<dbReference type="SUPFAM" id="SSF51419">
    <property type="entry name" value="PLP-binding barrel"/>
    <property type="match status" value="1"/>
</dbReference>
<dbReference type="GO" id="GO:0036088">
    <property type="term" value="P:D-serine catabolic process"/>
    <property type="evidence" value="ECO:0007669"/>
    <property type="project" value="TreeGrafter"/>
</dbReference>
<keyword evidence="2 4" id="KW-0456">Lyase</keyword>
<dbReference type="EC" id="4.1.2.42" evidence="4"/>
<dbReference type="InterPro" id="IPR042208">
    <property type="entry name" value="D-ser_dehydrat-like_sf"/>
</dbReference>
<protein>
    <submittedName>
        <fullName evidence="4">D-threonine aldolase</fullName>
        <ecNumber evidence="4">4.1.2.42</ecNumber>
    </submittedName>
</protein>
<dbReference type="Pfam" id="PF14031">
    <property type="entry name" value="D-ser_dehydrat"/>
    <property type="match status" value="1"/>
</dbReference>
<reference evidence="4" key="1">
    <citation type="submission" date="2019-11" db="EMBL/GenBank/DDBJ databases">
        <authorList>
            <person name="Feng L."/>
        </authorList>
    </citation>
    <scope>NUCLEOTIDE SEQUENCE</scope>
    <source>
        <strain evidence="4">RgnavusLFYP36</strain>
    </source>
</reference>
<dbReference type="RefSeq" id="WP_156734718.1">
    <property type="nucleotide sequence ID" value="NZ_CACRUU010000116.1"/>
</dbReference>
<dbReference type="InterPro" id="IPR001608">
    <property type="entry name" value="Ala_racemase_N"/>
</dbReference>
<proteinExistence type="inferred from homology"/>
<evidence type="ECO:0000256" key="1">
    <source>
        <dbReference type="ARBA" id="ARBA00005323"/>
    </source>
</evidence>
<evidence type="ECO:0000313" key="4">
    <source>
        <dbReference type="EMBL" id="VYU71549.1"/>
    </source>
</evidence>
<feature type="domain" description="D-serine dehydratase-like" evidence="3">
    <location>
        <begin position="265"/>
        <end position="357"/>
    </location>
</feature>
<dbReference type="GO" id="GO:0008721">
    <property type="term" value="F:D-serine ammonia-lyase activity"/>
    <property type="evidence" value="ECO:0007669"/>
    <property type="project" value="TreeGrafter"/>
</dbReference>
<name>A0A6N3H6P6_MEDGN</name>
<dbReference type="Gene3D" id="2.40.37.20">
    <property type="entry name" value="D-serine dehydratase-like domain"/>
    <property type="match status" value="1"/>
</dbReference>
<evidence type="ECO:0000256" key="2">
    <source>
        <dbReference type="ARBA" id="ARBA00023239"/>
    </source>
</evidence>
<dbReference type="PANTHER" id="PTHR28004:SF2">
    <property type="entry name" value="D-SERINE DEHYDRATASE"/>
    <property type="match status" value="1"/>
</dbReference>
<organism evidence="4">
    <name type="scientific">Mediterraneibacter gnavus</name>
    <name type="common">Ruminococcus gnavus</name>
    <dbReference type="NCBI Taxonomy" id="33038"/>
    <lineage>
        <taxon>Bacteria</taxon>
        <taxon>Bacillati</taxon>
        <taxon>Bacillota</taxon>
        <taxon>Clostridia</taxon>
        <taxon>Lachnospirales</taxon>
        <taxon>Lachnospiraceae</taxon>
        <taxon>Mediterraneibacter</taxon>
    </lineage>
</organism>
<dbReference type="InterPro" id="IPR029066">
    <property type="entry name" value="PLP-binding_barrel"/>
</dbReference>
<dbReference type="InterPro" id="IPR026956">
    <property type="entry name" value="D-ser_dehydrat-like_dom"/>
</dbReference>
<evidence type="ECO:0000259" key="3">
    <source>
        <dbReference type="SMART" id="SM01119"/>
    </source>
</evidence>
<dbReference type="GO" id="GO:0043876">
    <property type="term" value="F:D-threonine aldolase activity"/>
    <property type="evidence" value="ECO:0007669"/>
    <property type="project" value="UniProtKB-EC"/>
</dbReference>
<dbReference type="SMART" id="SM01119">
    <property type="entry name" value="D-ser_dehydrat"/>
    <property type="match status" value="1"/>
</dbReference>